<dbReference type="InterPro" id="IPR029068">
    <property type="entry name" value="Glyas_Bleomycin-R_OHBP_Dase"/>
</dbReference>
<evidence type="ECO:0000313" key="3">
    <source>
        <dbReference type="EMBL" id="CAI8039881.1"/>
    </source>
</evidence>
<dbReference type="InterPro" id="IPR037523">
    <property type="entry name" value="VOC_core"/>
</dbReference>
<dbReference type="EMBL" id="CASHTH010003070">
    <property type="protein sequence ID" value="CAI8039881.1"/>
    <property type="molecule type" value="Genomic_DNA"/>
</dbReference>
<dbReference type="GO" id="GO:0004493">
    <property type="term" value="F:methylmalonyl-CoA epimerase activity"/>
    <property type="evidence" value="ECO:0007669"/>
    <property type="project" value="TreeGrafter"/>
</dbReference>
<feature type="domain" description="VOC" evidence="2">
    <location>
        <begin position="5"/>
        <end position="148"/>
    </location>
</feature>
<dbReference type="PROSITE" id="PS00934">
    <property type="entry name" value="GLYOXALASE_I_1"/>
    <property type="match status" value="1"/>
</dbReference>
<evidence type="ECO:0000256" key="1">
    <source>
        <dbReference type="ARBA" id="ARBA00022723"/>
    </source>
</evidence>
<name>A0AA35X4Z5_GEOBA</name>
<dbReference type="Proteomes" id="UP001174909">
    <property type="component" value="Unassembled WGS sequence"/>
</dbReference>
<dbReference type="GO" id="GO:0004462">
    <property type="term" value="F:lactoylglutathione lyase activity"/>
    <property type="evidence" value="ECO:0007669"/>
    <property type="project" value="InterPro"/>
</dbReference>
<dbReference type="PROSITE" id="PS51819">
    <property type="entry name" value="VOC"/>
    <property type="match status" value="1"/>
</dbReference>
<accession>A0AA35X4Z5</accession>
<dbReference type="InterPro" id="IPR004360">
    <property type="entry name" value="Glyas_Fos-R_dOase_dom"/>
</dbReference>
<dbReference type="Gene3D" id="3.10.180.10">
    <property type="entry name" value="2,3-Dihydroxybiphenyl 1,2-Dioxygenase, domain 1"/>
    <property type="match status" value="1"/>
</dbReference>
<gene>
    <name evidence="3" type="ORF">GBAR_LOCUS22234</name>
</gene>
<organism evidence="3 4">
    <name type="scientific">Geodia barretti</name>
    <name type="common">Barrett's horny sponge</name>
    <dbReference type="NCBI Taxonomy" id="519541"/>
    <lineage>
        <taxon>Eukaryota</taxon>
        <taxon>Metazoa</taxon>
        <taxon>Porifera</taxon>
        <taxon>Demospongiae</taxon>
        <taxon>Heteroscleromorpha</taxon>
        <taxon>Tetractinellida</taxon>
        <taxon>Astrophorina</taxon>
        <taxon>Geodiidae</taxon>
        <taxon>Geodia</taxon>
    </lineage>
</organism>
<sequence>MEVQWMNHTGFVVSDIERSLAFYRDLLGLSIERDQVLEGDFISEVVGYPDARLRIVYLGAGDQRHSVELIQYLNPAGDAVALPQRHQVGATHLGIIVDDLDAFYADLSAKGVRFVNPPATRPNPVYPAASKGCYMQDPDGNWLELLERGPAPPDATSV</sequence>
<dbReference type="GO" id="GO:0046491">
    <property type="term" value="P:L-methylmalonyl-CoA metabolic process"/>
    <property type="evidence" value="ECO:0007669"/>
    <property type="project" value="TreeGrafter"/>
</dbReference>
<reference evidence="3" key="1">
    <citation type="submission" date="2023-03" db="EMBL/GenBank/DDBJ databases">
        <authorList>
            <person name="Steffen K."/>
            <person name="Cardenas P."/>
        </authorList>
    </citation>
    <scope>NUCLEOTIDE SEQUENCE</scope>
</reference>
<evidence type="ECO:0000313" key="4">
    <source>
        <dbReference type="Proteomes" id="UP001174909"/>
    </source>
</evidence>
<dbReference type="InterPro" id="IPR051785">
    <property type="entry name" value="MMCE/EMCE_epimerase"/>
</dbReference>
<comment type="caution">
    <text evidence="3">The sequence shown here is derived from an EMBL/GenBank/DDBJ whole genome shotgun (WGS) entry which is preliminary data.</text>
</comment>
<dbReference type="PANTHER" id="PTHR43048:SF3">
    <property type="entry name" value="METHYLMALONYL-COA EPIMERASE, MITOCHONDRIAL"/>
    <property type="match status" value="1"/>
</dbReference>
<protein>
    <submittedName>
        <fullName evidence="3">Uncharacterized protein YwbC</fullName>
    </submittedName>
</protein>
<dbReference type="SUPFAM" id="SSF54593">
    <property type="entry name" value="Glyoxalase/Bleomycin resistance protein/Dihydroxybiphenyl dioxygenase"/>
    <property type="match status" value="1"/>
</dbReference>
<dbReference type="GO" id="GO:0046872">
    <property type="term" value="F:metal ion binding"/>
    <property type="evidence" value="ECO:0007669"/>
    <property type="project" value="UniProtKB-KW"/>
</dbReference>
<evidence type="ECO:0000259" key="2">
    <source>
        <dbReference type="PROSITE" id="PS51819"/>
    </source>
</evidence>
<dbReference type="InterPro" id="IPR018146">
    <property type="entry name" value="Glyoxalase_1_CS"/>
</dbReference>
<dbReference type="Pfam" id="PF00903">
    <property type="entry name" value="Glyoxalase"/>
    <property type="match status" value="1"/>
</dbReference>
<keyword evidence="4" id="KW-1185">Reference proteome</keyword>
<dbReference type="PANTHER" id="PTHR43048">
    <property type="entry name" value="METHYLMALONYL-COA EPIMERASE"/>
    <property type="match status" value="1"/>
</dbReference>
<keyword evidence="1" id="KW-0479">Metal-binding</keyword>
<dbReference type="AlphaFoldDB" id="A0AA35X4Z5"/>
<proteinExistence type="predicted"/>